<proteinExistence type="predicted"/>
<dbReference type="Proteomes" id="UP000488299">
    <property type="component" value="Unassembled WGS sequence"/>
</dbReference>
<dbReference type="EMBL" id="WELI01000009">
    <property type="protein sequence ID" value="KAB7728142.1"/>
    <property type="molecule type" value="Genomic_DNA"/>
</dbReference>
<protein>
    <submittedName>
        <fullName evidence="1">Uncharacterized protein</fullName>
    </submittedName>
</protein>
<organism evidence="1 2">
    <name type="scientific">Rudanella paleaurantiibacter</name>
    <dbReference type="NCBI Taxonomy" id="2614655"/>
    <lineage>
        <taxon>Bacteria</taxon>
        <taxon>Pseudomonadati</taxon>
        <taxon>Bacteroidota</taxon>
        <taxon>Cytophagia</taxon>
        <taxon>Cytophagales</taxon>
        <taxon>Cytophagaceae</taxon>
        <taxon>Rudanella</taxon>
    </lineage>
</organism>
<name>A0A7J5TVG5_9BACT</name>
<gene>
    <name evidence="1" type="ORF">F5984_20570</name>
</gene>
<comment type="caution">
    <text evidence="1">The sequence shown here is derived from an EMBL/GenBank/DDBJ whole genome shotgun (WGS) entry which is preliminary data.</text>
</comment>
<keyword evidence="2" id="KW-1185">Reference proteome</keyword>
<reference evidence="1 2" key="1">
    <citation type="submission" date="2019-10" db="EMBL/GenBank/DDBJ databases">
        <title>Rudanella paleaurantiibacter sp. nov., isolated from sludge.</title>
        <authorList>
            <person name="Xu S.Q."/>
        </authorList>
    </citation>
    <scope>NUCLEOTIDE SEQUENCE [LARGE SCALE GENOMIC DNA]</scope>
    <source>
        <strain evidence="1 2">HX-22-17</strain>
    </source>
</reference>
<dbReference type="RefSeq" id="WP_152126088.1">
    <property type="nucleotide sequence ID" value="NZ_WELI01000009.1"/>
</dbReference>
<evidence type="ECO:0000313" key="1">
    <source>
        <dbReference type="EMBL" id="KAB7728142.1"/>
    </source>
</evidence>
<evidence type="ECO:0000313" key="2">
    <source>
        <dbReference type="Proteomes" id="UP000488299"/>
    </source>
</evidence>
<sequence>MAFERSGKWNPGGGRYVEVVPAAGVESYTRASLTAPAAITLRPGFSWQRIYTTPGTLSYQCDQSTDDNGRLWITTVKGFMPDDDVNRGVSMARLAMYITVLVRFVDNNGMKRQAGTPTEGLAFTYIQGTGDDVPNDRGFTFTISGPQTQPPAYE</sequence>
<dbReference type="AlphaFoldDB" id="A0A7J5TVG5"/>
<accession>A0A7J5TVG5</accession>